<evidence type="ECO:0000256" key="7">
    <source>
        <dbReference type="ARBA" id="ARBA00022729"/>
    </source>
</evidence>
<evidence type="ECO:0000256" key="10">
    <source>
        <dbReference type="ARBA" id="ARBA00022982"/>
    </source>
</evidence>
<dbReference type="RefSeq" id="WP_168663353.1">
    <property type="nucleotide sequence ID" value="NZ_CP051180.1"/>
</dbReference>
<feature type="binding site" description="axial binding residue" evidence="14">
    <location>
        <position position="301"/>
    </location>
    <ligand>
        <name>heme c</name>
        <dbReference type="ChEBI" id="CHEBI:61717"/>
        <label>5</label>
    </ligand>
    <ligandPart>
        <name>Fe</name>
        <dbReference type="ChEBI" id="CHEBI:18248"/>
    </ligandPart>
</feature>
<evidence type="ECO:0000256" key="13">
    <source>
        <dbReference type="ARBA" id="ARBA00049131"/>
    </source>
</evidence>
<dbReference type="InterPro" id="IPR003321">
    <property type="entry name" value="Cyt_c552"/>
</dbReference>
<keyword evidence="8 14" id="KW-0574">Periplasm</keyword>
<feature type="binding site" description="covalent" evidence="14">
    <location>
        <position position="300"/>
    </location>
    <ligand>
        <name>heme c</name>
        <dbReference type="ChEBI" id="CHEBI:61717"/>
        <label>5</label>
    </ligand>
</feature>
<keyword evidence="16" id="KW-1185">Reference proteome</keyword>
<feature type="chain" id="PRO_5026407855" description="Cytochrome c-552" evidence="14">
    <location>
        <begin position="27"/>
        <end position="462"/>
    </location>
</feature>
<feature type="binding site" description="axial binding residue" evidence="14">
    <location>
        <position position="258"/>
    </location>
    <ligand>
        <name>heme c</name>
        <dbReference type="ChEBI" id="CHEBI:61717"/>
        <label>5</label>
    </ligand>
    <ligandPart>
        <name>Fe</name>
        <dbReference type="ChEBI" id="CHEBI:18248"/>
    </ligandPart>
</feature>
<keyword evidence="9 14" id="KW-0106">Calcium</keyword>
<feature type="binding site" evidence="14">
    <location>
        <position position="247"/>
    </location>
    <ligand>
        <name>substrate</name>
    </ligand>
</feature>
<keyword evidence="7 14" id="KW-0732">Signal</keyword>
<dbReference type="InterPro" id="IPR017570">
    <property type="entry name" value="Cyt_c_NO2Rdtase_formate-dep"/>
</dbReference>
<gene>
    <name evidence="14 15" type="primary">nrfA</name>
    <name evidence="15" type="ORF">HER31_13675</name>
</gene>
<evidence type="ECO:0000256" key="2">
    <source>
        <dbReference type="ARBA" id="ARBA00005096"/>
    </source>
</evidence>
<reference evidence="15 16" key="1">
    <citation type="submission" date="2020-04" db="EMBL/GenBank/DDBJ databases">
        <title>Ferrimonas sp. S7 isolated from sea water.</title>
        <authorList>
            <person name="Bae S.S."/>
            <person name="Baek K."/>
        </authorList>
    </citation>
    <scope>NUCLEOTIDE SEQUENCE [LARGE SCALE GENOMIC DNA]</scope>
    <source>
        <strain evidence="15 16">S7</strain>
    </source>
</reference>
<evidence type="ECO:0000313" key="15">
    <source>
        <dbReference type="EMBL" id="QIZ78914.1"/>
    </source>
</evidence>
<feature type="binding site" description="axial binding residue" evidence="14">
    <location>
        <position position="269"/>
    </location>
    <ligand>
        <name>heme c</name>
        <dbReference type="ChEBI" id="CHEBI:61717"/>
        <label>4</label>
    </ligand>
    <ligandPart>
        <name>Fe</name>
        <dbReference type="ChEBI" id="CHEBI:18248"/>
    </ligandPart>
</feature>
<keyword evidence="12 14" id="KW-0408">Iron</keyword>
<dbReference type="EC" id="1.7.2.2" evidence="14"/>
<dbReference type="EMBL" id="CP051180">
    <property type="protein sequence ID" value="QIZ78914.1"/>
    <property type="molecule type" value="Genomic_DNA"/>
</dbReference>
<dbReference type="PIRSF" id="PIRSF000243">
    <property type="entry name" value="Cyt_c552"/>
    <property type="match status" value="1"/>
</dbReference>
<dbReference type="GO" id="GO:0030288">
    <property type="term" value="C:outer membrane-bounded periplasmic space"/>
    <property type="evidence" value="ECO:0007669"/>
    <property type="project" value="TreeGrafter"/>
</dbReference>
<dbReference type="PANTHER" id="PTHR30633">
    <property type="entry name" value="CYTOCHROME C-552 RESPIRATORY NITRITE REDUCTASE"/>
    <property type="match status" value="1"/>
</dbReference>
<keyword evidence="10 14" id="KW-0249">Electron transport</keyword>
<feature type="binding site" description="covalent" evidence="14">
    <location>
        <position position="113"/>
    </location>
    <ligand>
        <name>heme c</name>
        <dbReference type="ChEBI" id="CHEBI:61717"/>
        <label>1</label>
    </ligand>
</feature>
<evidence type="ECO:0000256" key="11">
    <source>
        <dbReference type="ARBA" id="ARBA00023002"/>
    </source>
</evidence>
<keyword evidence="11 14" id="KW-0560">Oxidoreductase</keyword>
<evidence type="ECO:0000256" key="3">
    <source>
        <dbReference type="ARBA" id="ARBA00009288"/>
    </source>
</evidence>
<evidence type="ECO:0000256" key="14">
    <source>
        <dbReference type="HAMAP-Rule" id="MF_01182"/>
    </source>
</evidence>
<dbReference type="UniPathway" id="UPA00653"/>
<evidence type="ECO:0000256" key="12">
    <source>
        <dbReference type="ARBA" id="ARBA00023004"/>
    </source>
</evidence>
<evidence type="ECO:0000256" key="4">
    <source>
        <dbReference type="ARBA" id="ARBA00022448"/>
    </source>
</evidence>
<keyword evidence="6 14" id="KW-0479">Metal-binding</keyword>
<comment type="cofactor">
    <cofactor evidence="14">
        <name>heme c</name>
        <dbReference type="ChEBI" id="CHEBI:61717"/>
    </cofactor>
    <text evidence="14">Binds 5 heme c groups covalently per monomer.</text>
</comment>
<dbReference type="KEGG" id="fes:HER31_13675"/>
<dbReference type="AlphaFoldDB" id="A0A6H1UIQ9"/>
<dbReference type="GO" id="GO:0019645">
    <property type="term" value="P:anaerobic electron transport chain"/>
    <property type="evidence" value="ECO:0007669"/>
    <property type="project" value="TreeGrafter"/>
</dbReference>
<dbReference type="SUPFAM" id="SSF48695">
    <property type="entry name" value="Multiheme cytochromes"/>
    <property type="match status" value="1"/>
</dbReference>
<accession>A0A6H1UIQ9</accession>
<feature type="signal peptide" evidence="14">
    <location>
        <begin position="1"/>
        <end position="26"/>
    </location>
</feature>
<dbReference type="Gene3D" id="1.10.1130.10">
    <property type="entry name" value="Flavocytochrome C3, Chain A"/>
    <property type="match status" value="1"/>
</dbReference>
<dbReference type="GO" id="GO:0020037">
    <property type="term" value="F:heme binding"/>
    <property type="evidence" value="ECO:0007669"/>
    <property type="project" value="InterPro"/>
</dbReference>
<feature type="binding site" description="covalent" evidence="14">
    <location>
        <position position="265"/>
    </location>
    <ligand>
        <name>heme c</name>
        <dbReference type="ChEBI" id="CHEBI:61717"/>
        <label>4</label>
    </ligand>
</feature>
<feature type="binding site" description="covalent" evidence="14">
    <location>
        <position position="154"/>
    </location>
    <ligand>
        <name>heme c</name>
        <dbReference type="ChEBI" id="CHEBI:61717"/>
        <label>2</label>
    </ligand>
</feature>
<feature type="binding site" description="axial binding residue" evidence="14">
    <location>
        <position position="85"/>
    </location>
    <ligand>
        <name>heme c</name>
        <dbReference type="ChEBI" id="CHEBI:61717"/>
        <label>3</label>
    </ligand>
    <ligandPart>
        <name>Fe</name>
        <dbReference type="ChEBI" id="CHEBI:18248"/>
    </ligandPart>
</feature>
<feature type="binding site" evidence="14">
    <location>
        <position position="198"/>
    </location>
    <ligand>
        <name>Ca(2+)</name>
        <dbReference type="ChEBI" id="CHEBI:29108"/>
    </ligand>
</feature>
<dbReference type="GO" id="GO:0005509">
    <property type="term" value="F:calcium ion binding"/>
    <property type="evidence" value="ECO:0007669"/>
    <property type="project" value="UniProtKB-UniRule"/>
</dbReference>
<feature type="binding site" evidence="14">
    <location>
        <position position="244"/>
    </location>
    <ligand>
        <name>Ca(2+)</name>
        <dbReference type="ChEBI" id="CHEBI:29108"/>
    </ligand>
</feature>
<feature type="binding site" description="covalent" evidence="14">
    <location>
        <position position="116"/>
    </location>
    <ligand>
        <name>heme c</name>
        <dbReference type="ChEBI" id="CHEBI:61717"/>
        <label>1</label>
    </ligand>
</feature>
<organism evidence="15 16">
    <name type="scientific">Ferrimonas lipolytica</name>
    <dbReference type="NCBI Taxonomy" id="2724191"/>
    <lineage>
        <taxon>Bacteria</taxon>
        <taxon>Pseudomonadati</taxon>
        <taxon>Pseudomonadota</taxon>
        <taxon>Gammaproteobacteria</taxon>
        <taxon>Alteromonadales</taxon>
        <taxon>Ferrimonadaceae</taxon>
        <taxon>Ferrimonas</taxon>
    </lineage>
</organism>
<feature type="binding site" description="covalent" evidence="14">
    <location>
        <position position="297"/>
    </location>
    <ligand>
        <name>heme c</name>
        <dbReference type="ChEBI" id="CHEBI:61717"/>
        <label>5</label>
    </ligand>
</feature>
<feature type="binding site" description="covalent" evidence="14">
    <location>
        <position position="192"/>
    </location>
    <ligand>
        <name>heme c</name>
        <dbReference type="ChEBI" id="CHEBI:61717"/>
        <label>3</label>
    </ligand>
</feature>
<proteinExistence type="inferred from homology"/>
<dbReference type="GO" id="GO:0042279">
    <property type="term" value="F:nitrite reductase (cytochrome, ammonia-forming) activity"/>
    <property type="evidence" value="ECO:0007669"/>
    <property type="project" value="UniProtKB-UniRule"/>
</dbReference>
<dbReference type="Gene3D" id="1.20.140.10">
    <property type="entry name" value="Butyryl-CoA Dehydrogenase, subunit A, domain 3"/>
    <property type="match status" value="1"/>
</dbReference>
<feature type="binding site" description="covalent" evidence="14">
    <location>
        <position position="151"/>
    </location>
    <ligand>
        <name>heme c</name>
        <dbReference type="ChEBI" id="CHEBI:61717"/>
        <label>2</label>
    </ligand>
</feature>
<comment type="similarity">
    <text evidence="3 14">Belongs to the cytochrome c-552 family.</text>
</comment>
<dbReference type="GO" id="GO:0042128">
    <property type="term" value="P:nitrate assimilation"/>
    <property type="evidence" value="ECO:0007669"/>
    <property type="project" value="UniProtKB-UniRule"/>
</dbReference>
<comment type="subcellular location">
    <subcellularLocation>
        <location evidence="1 14">Periplasm</location>
    </subcellularLocation>
</comment>
<dbReference type="FunFam" id="1.20.140.10:FF:000014">
    <property type="entry name" value="Cytochrome c-552"/>
    <property type="match status" value="1"/>
</dbReference>
<dbReference type="Proteomes" id="UP000501602">
    <property type="component" value="Chromosome"/>
</dbReference>
<evidence type="ECO:0000256" key="9">
    <source>
        <dbReference type="ARBA" id="ARBA00022837"/>
    </source>
</evidence>
<feature type="binding site" evidence="14">
    <location>
        <position position="246"/>
    </location>
    <ligand>
        <name>Ca(2+)</name>
        <dbReference type="ChEBI" id="CHEBI:29108"/>
    </ligand>
</feature>
<dbReference type="HAMAP" id="MF_01182">
    <property type="entry name" value="Cytochrom_C552"/>
    <property type="match status" value="1"/>
</dbReference>
<feature type="binding site" description="axial binding residue" evidence="14">
    <location>
        <position position="196"/>
    </location>
    <ligand>
        <name>heme c</name>
        <dbReference type="ChEBI" id="CHEBI:61717"/>
        <label>3</label>
    </ligand>
    <ligandPart>
        <name>Fe</name>
        <dbReference type="ChEBI" id="CHEBI:18248"/>
    </ligandPart>
</feature>
<evidence type="ECO:0000256" key="6">
    <source>
        <dbReference type="ARBA" id="ARBA00022723"/>
    </source>
</evidence>
<evidence type="ECO:0000256" key="5">
    <source>
        <dbReference type="ARBA" id="ARBA00022617"/>
    </source>
</evidence>
<dbReference type="CDD" id="cd00548">
    <property type="entry name" value="NrfA-like"/>
    <property type="match status" value="1"/>
</dbReference>
<comment type="cofactor">
    <cofactor evidence="14">
        <name>Ca(2+)</name>
        <dbReference type="ChEBI" id="CHEBI:29108"/>
    </cofactor>
    <text evidence="14">Binds 1 Ca(2+) ion per monomer.</text>
</comment>
<comment type="catalytic activity">
    <reaction evidence="13 14">
        <text>6 Fe(III)-[cytochrome c] + NH4(+) + 2 H2O = 6 Fe(II)-[cytochrome c] + nitrite + 8 H(+)</text>
        <dbReference type="Rhea" id="RHEA:13089"/>
        <dbReference type="Rhea" id="RHEA-COMP:10350"/>
        <dbReference type="Rhea" id="RHEA-COMP:14399"/>
        <dbReference type="ChEBI" id="CHEBI:15377"/>
        <dbReference type="ChEBI" id="CHEBI:15378"/>
        <dbReference type="ChEBI" id="CHEBI:16301"/>
        <dbReference type="ChEBI" id="CHEBI:28938"/>
        <dbReference type="ChEBI" id="CHEBI:29033"/>
        <dbReference type="ChEBI" id="CHEBI:29034"/>
        <dbReference type="EC" id="1.7.2.2"/>
    </reaction>
</comment>
<feature type="binding site" description="axial binding residue" evidence="14">
    <location>
        <position position="117"/>
    </location>
    <ligand>
        <name>heme c</name>
        <dbReference type="ChEBI" id="CHEBI:61717"/>
        <label>1</label>
    </ligand>
    <ligandPart>
        <name>Fe</name>
        <dbReference type="ChEBI" id="CHEBI:18248"/>
    </ligandPart>
</feature>
<feature type="binding site" description="axial binding residue" evidence="14">
    <location>
        <position position="376"/>
    </location>
    <ligand>
        <name>heme c</name>
        <dbReference type="ChEBI" id="CHEBI:61717"/>
        <label>4</label>
    </ligand>
    <ligandPart>
        <name>Fe</name>
        <dbReference type="ChEBI" id="CHEBI:18248"/>
    </ligandPart>
</feature>
<keyword evidence="4 14" id="KW-0813">Transport</keyword>
<dbReference type="GO" id="GO:0005506">
    <property type="term" value="F:iron ion binding"/>
    <property type="evidence" value="ECO:0007669"/>
    <property type="project" value="UniProtKB-UniRule"/>
</dbReference>
<protein>
    <recommendedName>
        <fullName evidence="14">Cytochrome c-552</fullName>
        <ecNumber evidence="14">1.7.2.2</ecNumber>
    </recommendedName>
    <alternativeName>
        <fullName evidence="14">Ammonia-forming cytochrome c nitrite reductase</fullName>
        <shortName evidence="14">Cytochrome c nitrite reductase</shortName>
    </alternativeName>
</protein>
<dbReference type="Pfam" id="PF02335">
    <property type="entry name" value="Cytochrom_C552"/>
    <property type="match status" value="1"/>
</dbReference>
<dbReference type="InterPro" id="IPR036280">
    <property type="entry name" value="Multihaem_cyt_sf"/>
</dbReference>
<name>A0A6H1UIQ9_9GAMM</name>
<feature type="binding site" description="axial binding residue" evidence="14">
    <location>
        <position position="284"/>
    </location>
    <ligand>
        <name>heme c</name>
        <dbReference type="ChEBI" id="CHEBI:61717"/>
        <label>2</label>
    </ligand>
    <ligandPart>
        <name>Fe</name>
        <dbReference type="ChEBI" id="CHEBI:18248"/>
    </ligandPart>
</feature>
<feature type="binding site" evidence="14">
    <location>
        <position position="199"/>
    </location>
    <ligand>
        <name>Ca(2+)</name>
        <dbReference type="ChEBI" id="CHEBI:29108"/>
    </ligand>
</feature>
<evidence type="ECO:0000256" key="1">
    <source>
        <dbReference type="ARBA" id="ARBA00004418"/>
    </source>
</evidence>
<evidence type="ECO:0000313" key="16">
    <source>
        <dbReference type="Proteomes" id="UP000501602"/>
    </source>
</evidence>
<feature type="binding site" evidence="14">
    <location>
        <position position="199"/>
    </location>
    <ligand>
        <name>substrate</name>
    </ligand>
</feature>
<keyword evidence="5 14" id="KW-0349">Heme</keyword>
<dbReference type="PANTHER" id="PTHR30633:SF0">
    <property type="entry name" value="CYTOCHROME C-552"/>
    <property type="match status" value="1"/>
</dbReference>
<comment type="function">
    <text evidence="14">Catalyzes the reduction of nitrite to ammonia, consuming six electrons in the process.</text>
</comment>
<comment type="pathway">
    <text evidence="2 14">Nitrogen metabolism; nitrate reduction (assimilation).</text>
</comment>
<feature type="binding site" description="axial binding residue" evidence="14">
    <location>
        <position position="155"/>
    </location>
    <ligand>
        <name>heme c</name>
        <dbReference type="ChEBI" id="CHEBI:61717"/>
        <label>2</label>
    </ligand>
    <ligandPart>
        <name>Fe</name>
        <dbReference type="ChEBI" id="CHEBI:18248"/>
    </ligandPart>
</feature>
<sequence precursor="true">MMRTMVSKTACVLMAAIASISFSAGAAQITEADNSKFSRFKKQHESWMKTSESDEVEDALAGDPNLVVLWAGYGFSKDYNKARGHHYAITDIRNTLRTGGPTGPEDGPMPMACWSCKSPDVPRYIETNGEKEYFTGKWAKGGDEINNQIGCGNCHDNNARLRMSVPFAIRAMDTIGWNWKEATKSQKQTMVCSQCHVEYYFEKSNKFVKFPWDMGTDALQIEKYYDSIQFSDWTHGISKAPMLKAQHPGFETTTSGTHGRNNVSCTDCHMPRVTNAEGRKFTDHNVGNPFDQFEFTCARCHDQSKEDLEKVVHGYKEMVNEAKLNAEKQLVHAHFEAKAAWDAGATEAEMKEVLTAIRHSQWRWDMAIASHGIHMHNPAEALRLLASSLERSADARAALARVLAKHGYTDVVAIPDISTKAAAQAAVGWDMEKLEAEKAKFLETLAPKWDESYNNKYGSSPE</sequence>
<feature type="binding site" description="covalent" evidence="14">
    <location>
        <position position="195"/>
    </location>
    <ligand>
        <name>heme c</name>
        <dbReference type="ChEBI" id="CHEBI:61717"/>
        <label>3</label>
    </ligand>
</feature>
<evidence type="ECO:0000256" key="8">
    <source>
        <dbReference type="ARBA" id="ARBA00022764"/>
    </source>
</evidence>
<dbReference type="NCBIfam" id="NF008339">
    <property type="entry name" value="PRK11125.1"/>
    <property type="match status" value="1"/>
</dbReference>
<feature type="binding site" description="covalent" evidence="14">
    <location>
        <position position="268"/>
    </location>
    <ligand>
        <name>heme c</name>
        <dbReference type="ChEBI" id="CHEBI:61717"/>
        <label>4</label>
    </ligand>
</feature>